<dbReference type="Gene3D" id="1.10.510.10">
    <property type="entry name" value="Transferase(Phosphotransferase) domain 1"/>
    <property type="match status" value="1"/>
</dbReference>
<evidence type="ECO:0000313" key="3">
    <source>
        <dbReference type="Proteomes" id="UP000284706"/>
    </source>
</evidence>
<reference evidence="2 3" key="1">
    <citation type="journal article" date="2018" name="Evol. Lett.">
        <title>Horizontal gene cluster transfer increased hallucinogenic mushroom diversity.</title>
        <authorList>
            <person name="Reynolds H.T."/>
            <person name="Vijayakumar V."/>
            <person name="Gluck-Thaler E."/>
            <person name="Korotkin H.B."/>
            <person name="Matheny P.B."/>
            <person name="Slot J.C."/>
        </authorList>
    </citation>
    <scope>NUCLEOTIDE SEQUENCE [LARGE SCALE GENOMIC DNA]</scope>
    <source>
        <strain evidence="2 3">SRW20</strain>
    </source>
</reference>
<name>A0A409WEN7_9AGAR</name>
<dbReference type="InterPro" id="IPR011009">
    <property type="entry name" value="Kinase-like_dom_sf"/>
</dbReference>
<dbReference type="OrthoDB" id="2523927at2759"/>
<feature type="region of interest" description="Disordered" evidence="1">
    <location>
        <begin position="19"/>
        <end position="41"/>
    </location>
</feature>
<dbReference type="AlphaFoldDB" id="A0A409WEN7"/>
<dbReference type="STRING" id="231916.A0A409WEN7"/>
<comment type="caution">
    <text evidence="2">The sequence shown here is derived from an EMBL/GenBank/DDBJ whole genome shotgun (WGS) entry which is preliminary data.</text>
</comment>
<sequence>MAGTTTLGQILWEKAQGLTSTAPSPFDPSEGSRSTSRSTSQIIAKDAKSPSLFLYQLPVNEQHLLANDILSQRFRFNVEEYTTLIDQLYGHQPFRLDVVKSNLDSSMSKTTWKPTFFDDDDGNEEIYRSFVEELVRMEASLLTCKILEAWIDVLAIDKTDETLSQARHAVELVVALYVITNVNLKRLTDDQTSVKPDIVIRTSVLDQALEKKVTRNICTIDAKTPAFATYKYDALIGGDSKDGLISTILQDHNGQSMWDIYRIRPDGWRRDTVELIGQCQMSSQCARTESKMCMFTSMYAFCRVGVRQEENGRSKFFVTDNLMPPNTTNSVSQRRSRAVNHRFFCITLLFLLKALLSFDESLFPPKERQMLQDAFRTPSVSISYKMLLWQYFVCTVCSAKSAAQLLLGYFAGIAKYHLTLKFVHVRFRYGQGVFQRVGDCSRVFWPSLEFVAREEENGRLMGFNLVAGLVLKTFSDRELCKKEVDIYKVLSNSAGVISPRFYETYQNKEVGLWGIVLDYAGEPIDDVQFDDLDQIDTLIQRLHACGYHHHDIFPRNFVRGKDKKLRLIDFESAKRAEECQSSIAGEIGLCPDIQWFRESEWTCYCMYEIIAYCVV</sequence>
<gene>
    <name evidence="2" type="ORF">CVT26_007848</name>
</gene>
<evidence type="ECO:0008006" key="4">
    <source>
        <dbReference type="Google" id="ProtNLM"/>
    </source>
</evidence>
<accession>A0A409WEN7</accession>
<dbReference type="InParanoid" id="A0A409WEN7"/>
<proteinExistence type="predicted"/>
<protein>
    <recommendedName>
        <fullName evidence="4">Protein kinase domain-containing protein</fullName>
    </recommendedName>
</protein>
<dbReference type="Proteomes" id="UP000284706">
    <property type="component" value="Unassembled WGS sequence"/>
</dbReference>
<dbReference type="SUPFAM" id="SSF56112">
    <property type="entry name" value="Protein kinase-like (PK-like)"/>
    <property type="match status" value="1"/>
</dbReference>
<evidence type="ECO:0000313" key="2">
    <source>
        <dbReference type="EMBL" id="PPQ76956.1"/>
    </source>
</evidence>
<dbReference type="EMBL" id="NHYE01005099">
    <property type="protein sequence ID" value="PPQ76956.1"/>
    <property type="molecule type" value="Genomic_DNA"/>
</dbReference>
<organism evidence="2 3">
    <name type="scientific">Gymnopilus dilepis</name>
    <dbReference type="NCBI Taxonomy" id="231916"/>
    <lineage>
        <taxon>Eukaryota</taxon>
        <taxon>Fungi</taxon>
        <taxon>Dikarya</taxon>
        <taxon>Basidiomycota</taxon>
        <taxon>Agaricomycotina</taxon>
        <taxon>Agaricomycetes</taxon>
        <taxon>Agaricomycetidae</taxon>
        <taxon>Agaricales</taxon>
        <taxon>Agaricineae</taxon>
        <taxon>Hymenogastraceae</taxon>
        <taxon>Gymnopilus</taxon>
    </lineage>
</organism>
<evidence type="ECO:0000256" key="1">
    <source>
        <dbReference type="SAM" id="MobiDB-lite"/>
    </source>
</evidence>
<keyword evidence="3" id="KW-1185">Reference proteome</keyword>